<dbReference type="OrthoDB" id="7889077at2"/>
<protein>
    <submittedName>
        <fullName evidence="1">Shikimate kinase</fullName>
    </submittedName>
</protein>
<dbReference type="Proteomes" id="UP000199503">
    <property type="component" value="Unassembled WGS sequence"/>
</dbReference>
<dbReference type="InterPro" id="IPR027417">
    <property type="entry name" value="P-loop_NTPase"/>
</dbReference>
<accession>A0A1H9LWN5</accession>
<dbReference type="AlphaFoldDB" id="A0A1H9LWN5"/>
<dbReference type="RefSeq" id="WP_089917467.1">
    <property type="nucleotide sequence ID" value="NZ_FOFV01000006.1"/>
</dbReference>
<gene>
    <name evidence="1" type="ORF">SAMN04488000_106315</name>
</gene>
<dbReference type="SUPFAM" id="SSF52540">
    <property type="entry name" value="P-loop containing nucleoside triphosphate hydrolases"/>
    <property type="match status" value="1"/>
</dbReference>
<reference evidence="2" key="1">
    <citation type="submission" date="2016-10" db="EMBL/GenBank/DDBJ databases">
        <authorList>
            <person name="Varghese N."/>
            <person name="Submissions S."/>
        </authorList>
    </citation>
    <scope>NUCLEOTIDE SEQUENCE [LARGE SCALE GENOMIC DNA]</scope>
    <source>
        <strain evidence="2">DSM 44437</strain>
    </source>
</reference>
<name>A0A1H9LWN5_9PSEU</name>
<keyword evidence="1" id="KW-0418">Kinase</keyword>
<dbReference type="GO" id="GO:0016301">
    <property type="term" value="F:kinase activity"/>
    <property type="evidence" value="ECO:0007669"/>
    <property type="project" value="UniProtKB-KW"/>
</dbReference>
<dbReference type="Pfam" id="PF13238">
    <property type="entry name" value="AAA_18"/>
    <property type="match status" value="1"/>
</dbReference>
<organism evidence="1 2">
    <name type="scientific">Lentzea albida</name>
    <dbReference type="NCBI Taxonomy" id="65499"/>
    <lineage>
        <taxon>Bacteria</taxon>
        <taxon>Bacillati</taxon>
        <taxon>Actinomycetota</taxon>
        <taxon>Actinomycetes</taxon>
        <taxon>Pseudonocardiales</taxon>
        <taxon>Pseudonocardiaceae</taxon>
        <taxon>Lentzea</taxon>
    </lineage>
</organism>
<keyword evidence="2" id="KW-1185">Reference proteome</keyword>
<keyword evidence="1" id="KW-0808">Transferase</keyword>
<sequence>MKALLITGPVGVGKTAVAEAVGDRLAGAGVPHAVIDLDWLSACWPPPADDPFHFELQLRNLEAVVRNYVEAGVQRIVLAGVVESREDRARYASVIGGRLNVCRLKADLPVIRERLARRHHGEADLRWHVERAEELEQLYASSWVEDYVVPAEQPVTEVAQDVISWWLVVERSPVT</sequence>
<dbReference type="Gene3D" id="3.40.50.300">
    <property type="entry name" value="P-loop containing nucleotide triphosphate hydrolases"/>
    <property type="match status" value="1"/>
</dbReference>
<evidence type="ECO:0000313" key="1">
    <source>
        <dbReference type="EMBL" id="SER15882.1"/>
    </source>
</evidence>
<evidence type="ECO:0000313" key="2">
    <source>
        <dbReference type="Proteomes" id="UP000199503"/>
    </source>
</evidence>
<dbReference type="STRING" id="65499.SAMN04488000_106315"/>
<proteinExistence type="predicted"/>
<dbReference type="EMBL" id="FOFV01000006">
    <property type="protein sequence ID" value="SER15882.1"/>
    <property type="molecule type" value="Genomic_DNA"/>
</dbReference>